<feature type="signal peptide" evidence="1">
    <location>
        <begin position="1"/>
        <end position="34"/>
    </location>
</feature>
<proteinExistence type="predicted"/>
<keyword evidence="1" id="KW-0732">Signal</keyword>
<organism evidence="3 4">
    <name type="scientific">Lacunisphaera limnophila</name>
    <dbReference type="NCBI Taxonomy" id="1838286"/>
    <lineage>
        <taxon>Bacteria</taxon>
        <taxon>Pseudomonadati</taxon>
        <taxon>Verrucomicrobiota</taxon>
        <taxon>Opitutia</taxon>
        <taxon>Opitutales</taxon>
        <taxon>Opitutaceae</taxon>
        <taxon>Lacunisphaera</taxon>
    </lineage>
</organism>
<feature type="domain" description="Right handed beta helix" evidence="2">
    <location>
        <begin position="370"/>
        <end position="453"/>
    </location>
</feature>
<dbReference type="InterPro" id="IPR012334">
    <property type="entry name" value="Pectin_lyas_fold"/>
</dbReference>
<dbReference type="SUPFAM" id="SSF51126">
    <property type="entry name" value="Pectin lyase-like"/>
    <property type="match status" value="1"/>
</dbReference>
<dbReference type="Proteomes" id="UP000095228">
    <property type="component" value="Chromosome"/>
</dbReference>
<dbReference type="PANTHER" id="PTHR36453">
    <property type="entry name" value="SECRETED PROTEIN-RELATED"/>
    <property type="match status" value="1"/>
</dbReference>
<dbReference type="PANTHER" id="PTHR36453:SF1">
    <property type="entry name" value="RIGHT HANDED BETA HELIX DOMAIN-CONTAINING PROTEIN"/>
    <property type="match status" value="1"/>
</dbReference>
<dbReference type="Gene3D" id="2.160.20.10">
    <property type="entry name" value="Single-stranded right-handed beta-helix, Pectin lyase-like"/>
    <property type="match status" value="3"/>
</dbReference>
<evidence type="ECO:0000313" key="3">
    <source>
        <dbReference type="EMBL" id="AOS44710.1"/>
    </source>
</evidence>
<dbReference type="RefSeq" id="WP_069961935.1">
    <property type="nucleotide sequence ID" value="NZ_CP016094.1"/>
</dbReference>
<dbReference type="InterPro" id="IPR006626">
    <property type="entry name" value="PbH1"/>
</dbReference>
<name>A0A1D8AUY7_9BACT</name>
<gene>
    <name evidence="3" type="ORF">Verru16b_01777</name>
</gene>
<evidence type="ECO:0000256" key="1">
    <source>
        <dbReference type="SAM" id="SignalP"/>
    </source>
</evidence>
<protein>
    <recommendedName>
        <fullName evidence="2">Right handed beta helix domain-containing protein</fullName>
    </recommendedName>
</protein>
<feature type="chain" id="PRO_5009105235" description="Right handed beta helix domain-containing protein" evidence="1">
    <location>
        <begin position="35"/>
        <end position="466"/>
    </location>
</feature>
<accession>A0A1D8AUY7</accession>
<dbReference type="KEGG" id="obg:Verru16b_01777"/>
<dbReference type="Pfam" id="PF13229">
    <property type="entry name" value="Beta_helix"/>
    <property type="match status" value="2"/>
</dbReference>
<dbReference type="STRING" id="1838286.Verru16b_01777"/>
<dbReference type="InterPro" id="IPR011050">
    <property type="entry name" value="Pectin_lyase_fold/virulence"/>
</dbReference>
<reference evidence="3 4" key="1">
    <citation type="submission" date="2016-06" db="EMBL/GenBank/DDBJ databases">
        <title>Three novel species with peptidoglycan cell walls form the new genus Lacunisphaera gen. nov. in the family Opitutaceae of the verrucomicrobial subdivision 4.</title>
        <authorList>
            <person name="Rast P."/>
            <person name="Gloeckner I."/>
            <person name="Jogler M."/>
            <person name="Boedeker C."/>
            <person name="Jeske O."/>
            <person name="Wiegand S."/>
            <person name="Reinhardt R."/>
            <person name="Schumann P."/>
            <person name="Rohde M."/>
            <person name="Spring S."/>
            <person name="Gloeckner F.O."/>
            <person name="Jogler C."/>
        </authorList>
    </citation>
    <scope>NUCLEOTIDE SEQUENCE [LARGE SCALE GENOMIC DNA]</scope>
    <source>
        <strain evidence="3 4">IG16b</strain>
    </source>
</reference>
<evidence type="ECO:0000313" key="4">
    <source>
        <dbReference type="Proteomes" id="UP000095228"/>
    </source>
</evidence>
<evidence type="ECO:0000259" key="2">
    <source>
        <dbReference type="Pfam" id="PF13229"/>
    </source>
</evidence>
<dbReference type="EMBL" id="CP016094">
    <property type="protein sequence ID" value="AOS44710.1"/>
    <property type="molecule type" value="Genomic_DNA"/>
</dbReference>
<dbReference type="SMART" id="SM00710">
    <property type="entry name" value="PbH1"/>
    <property type="match status" value="6"/>
</dbReference>
<keyword evidence="4" id="KW-1185">Reference proteome</keyword>
<sequence>MHPHDPLRPFRFPAVLRASVAGSLLAVLGAMANAAEYYVAMDGHDTAPGSRAKPWATVSHALTRVAPGDVVLIRAGVYRQQILWDGKAGGISGAPGNPITIRPAPGEEAAFFLSRSFSRPDDWQPAGEGLWTTAPGSASGYDVGCVWHDDLPSEKKWRRDELREPWDFWFDADQHRVVLRAPANPATLARQIEIPVGAWMQHTVQLRNLAHVVIEGLTIKYSNTHGIQMTAVKDVTIRACRISHGGGAWIWTDHTRYGNGVELWCDGQDVTVEDCDISWIYDTAITNQGDAGDQANIVFRRNRISHTKCGLEHWATGPANVRDVLYEDNTITDSGDNWARNLQNVWGAIRLMRHHPNGVGADLPNTGTVERFVVRGNVIERCGSLAGAQQPPALPFAEHPSIRLIGGNFTVEGNTIRDSRSAGIYASRGFSGIIRRNTLTQCAGPALQVEDLSPLAVVAENPINPP</sequence>
<dbReference type="InterPro" id="IPR039448">
    <property type="entry name" value="Beta_helix"/>
</dbReference>
<feature type="domain" description="Right handed beta helix" evidence="2">
    <location>
        <begin position="201"/>
        <end position="334"/>
    </location>
</feature>
<dbReference type="AlphaFoldDB" id="A0A1D8AUY7"/>